<evidence type="ECO:0000256" key="2">
    <source>
        <dbReference type="SAM" id="SignalP"/>
    </source>
</evidence>
<gene>
    <name evidence="4" type="ORF">EVEC_LOCUS11941</name>
</gene>
<dbReference type="EMBL" id="UXUI01013020">
    <property type="protein sequence ID" value="VDD97190.1"/>
    <property type="molecule type" value="Genomic_DNA"/>
</dbReference>
<evidence type="ECO:0000313" key="4">
    <source>
        <dbReference type="EMBL" id="VDD97190.1"/>
    </source>
</evidence>
<dbReference type="GO" id="GO:0005783">
    <property type="term" value="C:endoplasmic reticulum"/>
    <property type="evidence" value="ECO:0007669"/>
    <property type="project" value="TreeGrafter"/>
</dbReference>
<sequence>MNLCAQIALIIALAKGTVSASASNIECGACTLVMSELESGIAGVDKDKKIGVGSFRIDSHGNQGGLNQIPYARSETHIHELLENVCEKSQQYSLVVHPTTGKAVFVRKDSTHLPGENDRSTLARLNNACSDFLDDYEEEVIKFLATEHEDSVRDFCYSQIGKAYVATSCAVIML</sequence>
<evidence type="ECO:0000256" key="1">
    <source>
        <dbReference type="ARBA" id="ARBA00007285"/>
    </source>
</evidence>
<name>A0A0N4VP45_ENTVE</name>
<protein>
    <submittedName>
        <fullName evidence="6">DUF3456 domain-containing protein</fullName>
    </submittedName>
</protein>
<dbReference type="OrthoDB" id="192915at2759"/>
<feature type="chain" id="PRO_5043123153" evidence="2">
    <location>
        <begin position="20"/>
        <end position="174"/>
    </location>
</feature>
<dbReference type="WBParaSite" id="EVEC_0001276801-mRNA-1">
    <property type="protein sequence ID" value="EVEC_0001276801-mRNA-1"/>
    <property type="gene ID" value="EVEC_0001276801"/>
</dbReference>
<accession>A0A0N4VP45</accession>
<proteinExistence type="inferred from homology"/>
<keyword evidence="5" id="KW-1185">Reference proteome</keyword>
<reference evidence="4 5" key="2">
    <citation type="submission" date="2018-10" db="EMBL/GenBank/DDBJ databases">
        <authorList>
            <consortium name="Pathogen Informatics"/>
        </authorList>
    </citation>
    <scope>NUCLEOTIDE SEQUENCE [LARGE SCALE GENOMIC DNA]</scope>
</reference>
<evidence type="ECO:0000259" key="3">
    <source>
        <dbReference type="Pfam" id="PF11938"/>
    </source>
</evidence>
<dbReference type="PANTHER" id="PTHR13341:SF2">
    <property type="entry name" value="PROTEIN SEELE"/>
    <property type="match status" value="1"/>
</dbReference>
<dbReference type="InterPro" id="IPR021852">
    <property type="entry name" value="DUF3456"/>
</dbReference>
<keyword evidence="2" id="KW-0732">Signal</keyword>
<evidence type="ECO:0000313" key="6">
    <source>
        <dbReference type="WBParaSite" id="EVEC_0001276801-mRNA-1"/>
    </source>
</evidence>
<reference evidence="6" key="1">
    <citation type="submission" date="2017-02" db="UniProtKB">
        <authorList>
            <consortium name="WormBaseParasite"/>
        </authorList>
    </citation>
    <scope>IDENTIFICATION</scope>
</reference>
<dbReference type="STRING" id="51028.A0A0N4VP45"/>
<dbReference type="Pfam" id="PF11938">
    <property type="entry name" value="DUF3456"/>
    <property type="match status" value="1"/>
</dbReference>
<comment type="similarity">
    <text evidence="1">Belongs to the canopy family.</text>
</comment>
<evidence type="ECO:0000313" key="5">
    <source>
        <dbReference type="Proteomes" id="UP000274131"/>
    </source>
</evidence>
<dbReference type="PANTHER" id="PTHR13341">
    <property type="entry name" value="MIR-INTERACTING SAPOSIN-LIKE PROTEIN"/>
    <property type="match status" value="1"/>
</dbReference>
<feature type="domain" description="DUF3456" evidence="3">
    <location>
        <begin position="26"/>
        <end position="156"/>
    </location>
</feature>
<dbReference type="Proteomes" id="UP000274131">
    <property type="component" value="Unassembled WGS sequence"/>
</dbReference>
<organism evidence="6">
    <name type="scientific">Enterobius vermicularis</name>
    <name type="common">Human pinworm</name>
    <dbReference type="NCBI Taxonomy" id="51028"/>
    <lineage>
        <taxon>Eukaryota</taxon>
        <taxon>Metazoa</taxon>
        <taxon>Ecdysozoa</taxon>
        <taxon>Nematoda</taxon>
        <taxon>Chromadorea</taxon>
        <taxon>Rhabditida</taxon>
        <taxon>Spirurina</taxon>
        <taxon>Oxyuridomorpha</taxon>
        <taxon>Oxyuroidea</taxon>
        <taxon>Oxyuridae</taxon>
        <taxon>Enterobius</taxon>
    </lineage>
</organism>
<feature type="signal peptide" evidence="2">
    <location>
        <begin position="1"/>
        <end position="19"/>
    </location>
</feature>
<dbReference type="InterPro" id="IPR042415">
    <property type="entry name" value="CNPY"/>
</dbReference>
<dbReference type="AlphaFoldDB" id="A0A0N4VP45"/>